<accession>A0A543HGQ6</accession>
<dbReference type="AlphaFoldDB" id="A0A543HGQ6"/>
<protein>
    <submittedName>
        <fullName evidence="1">Uncharacterized protein DUF4235</fullName>
    </submittedName>
</protein>
<proteinExistence type="predicted"/>
<comment type="caution">
    <text evidence="1">The sequence shown here is derived from an EMBL/GenBank/DDBJ whole genome shotgun (WGS) entry which is preliminary data.</text>
</comment>
<dbReference type="EMBL" id="VFPM01000004">
    <property type="protein sequence ID" value="TQM57521.1"/>
    <property type="molecule type" value="Genomic_DNA"/>
</dbReference>
<sequence>MGWVVLFSCEGDFTSLPWHSHSMAAKDAKKAIAKGKKAAEEAAEPRRGPGGAAVWRVLSIGSSVIATKLATDAAQKTWKLATGRPVPIKGDYEHERTRDVILFTALSSMLVSAARIAAERGAVTYYRNSSGHLPKRLEDQQVTPTDRKAHLKLDRAKRRSEFLLRRAIDRATP</sequence>
<evidence type="ECO:0000313" key="2">
    <source>
        <dbReference type="Proteomes" id="UP000316747"/>
    </source>
</evidence>
<gene>
    <name evidence="1" type="ORF">FBY41_4349</name>
</gene>
<name>A0A543HGQ6_9MICO</name>
<evidence type="ECO:0000313" key="1">
    <source>
        <dbReference type="EMBL" id="TQM57521.1"/>
    </source>
</evidence>
<dbReference type="Proteomes" id="UP000316747">
    <property type="component" value="Unassembled WGS sequence"/>
</dbReference>
<keyword evidence="2" id="KW-1185">Reference proteome</keyword>
<dbReference type="Pfam" id="PF14019">
    <property type="entry name" value="DUF4235"/>
    <property type="match status" value="1"/>
</dbReference>
<organism evidence="1 2">
    <name type="scientific">Humibacillus xanthopallidus</name>
    <dbReference type="NCBI Taxonomy" id="412689"/>
    <lineage>
        <taxon>Bacteria</taxon>
        <taxon>Bacillati</taxon>
        <taxon>Actinomycetota</taxon>
        <taxon>Actinomycetes</taxon>
        <taxon>Micrococcales</taxon>
        <taxon>Intrasporangiaceae</taxon>
        <taxon>Humibacillus</taxon>
    </lineage>
</organism>
<dbReference type="InterPro" id="IPR025329">
    <property type="entry name" value="DUF4235"/>
</dbReference>
<reference evidence="1 2" key="1">
    <citation type="submission" date="2019-06" db="EMBL/GenBank/DDBJ databases">
        <title>Genome sequencing of plant associated microbes to promote plant fitness in Sorghum bicolor and Oryza sativa.</title>
        <authorList>
            <person name="Coleman-Derr D."/>
        </authorList>
    </citation>
    <scope>NUCLEOTIDE SEQUENCE [LARGE SCALE GENOMIC DNA]</scope>
    <source>
        <strain evidence="1 2">KV-663</strain>
    </source>
</reference>